<dbReference type="Proteomes" id="UP000830552">
    <property type="component" value="Chromosome"/>
</dbReference>
<organism evidence="1 2">
    <name type="scientific">Chryseobacterium nepalense</name>
    <dbReference type="NCBI Taxonomy" id="1854498"/>
    <lineage>
        <taxon>Bacteria</taxon>
        <taxon>Pseudomonadati</taxon>
        <taxon>Bacteroidota</taxon>
        <taxon>Flavobacteriia</taxon>
        <taxon>Flavobacteriales</taxon>
        <taxon>Weeksellaceae</taxon>
        <taxon>Chryseobacterium group</taxon>
        <taxon>Chryseobacterium</taxon>
    </lineage>
</organism>
<evidence type="ECO:0000313" key="1">
    <source>
        <dbReference type="EMBL" id="UPQ76935.1"/>
    </source>
</evidence>
<proteinExistence type="predicted"/>
<accession>A0ABY4K9N1</accession>
<reference evidence="1" key="1">
    <citation type="submission" date="2022-04" db="EMBL/GenBank/DDBJ databases">
        <title>Evolutionary, genomic, and biogeographic characterization of Chryseobacterium nepalense represented by a plastic-degrading bacterium AC3.</title>
        <authorList>
            <person name="Yin Z."/>
            <person name="Liu X."/>
            <person name="Wang D."/>
            <person name="Xie Z."/>
        </authorList>
    </citation>
    <scope>NUCLEOTIDE SEQUENCE</scope>
    <source>
        <strain evidence="1">AC3</strain>
    </source>
</reference>
<sequence length="56" mass="6468">MYISDNQIETIDYKNQTTETIKPIKVRKSENIALIVASNHESNLNRNNSCHHLISQ</sequence>
<gene>
    <name evidence="1" type="ORF">M0D58_05125</name>
</gene>
<evidence type="ECO:0000313" key="2">
    <source>
        <dbReference type="Proteomes" id="UP000830552"/>
    </source>
</evidence>
<keyword evidence="2" id="KW-1185">Reference proteome</keyword>
<protein>
    <submittedName>
        <fullName evidence="1">Uncharacterized protein</fullName>
    </submittedName>
</protein>
<dbReference type="RefSeq" id="WP_248393982.1">
    <property type="nucleotide sequence ID" value="NZ_CP096203.1"/>
</dbReference>
<dbReference type="EMBL" id="CP096203">
    <property type="protein sequence ID" value="UPQ76935.1"/>
    <property type="molecule type" value="Genomic_DNA"/>
</dbReference>
<name>A0ABY4K9N1_9FLAO</name>